<feature type="domain" description="Thioredoxin" evidence="5">
    <location>
        <begin position="21"/>
        <end position="171"/>
    </location>
</feature>
<dbReference type="InterPro" id="IPR050217">
    <property type="entry name" value="Peroxiredoxin"/>
</dbReference>
<dbReference type="PANTHER" id="PTHR10681">
    <property type="entry name" value="THIOREDOXIN PEROXIDASE"/>
    <property type="match status" value="1"/>
</dbReference>
<dbReference type="InterPro" id="IPR000866">
    <property type="entry name" value="AhpC/TSA"/>
</dbReference>
<dbReference type="Proteomes" id="UP000000663">
    <property type="component" value="Chromosome"/>
</dbReference>
<dbReference type="PANTHER" id="PTHR10681:SF128">
    <property type="entry name" value="THIOREDOXIN-DEPENDENT PEROXIDE REDUCTASE, MITOCHONDRIAL"/>
    <property type="match status" value="1"/>
</dbReference>
<dbReference type="KEGG" id="rci:RCIX1399"/>
<comment type="similarity">
    <text evidence="1">Belongs to the peroxiredoxin family. AhpC/Prx1 subfamily.</text>
</comment>
<dbReference type="STRING" id="351160.RCIX1399"/>
<feature type="compositionally biased region" description="Basic and acidic residues" evidence="4">
    <location>
        <begin position="8"/>
        <end position="18"/>
    </location>
</feature>
<evidence type="ECO:0000256" key="3">
    <source>
        <dbReference type="PIRSR" id="PIRSR000239-1"/>
    </source>
</evidence>
<dbReference type="RefSeq" id="WP_012035880.1">
    <property type="nucleotide sequence ID" value="NC_009464.1"/>
</dbReference>
<evidence type="ECO:0000256" key="2">
    <source>
        <dbReference type="ARBA" id="ARBA00023002"/>
    </source>
</evidence>
<keyword evidence="6" id="KW-0575">Peroxidase</keyword>
<dbReference type="GO" id="GO:0045454">
    <property type="term" value="P:cell redox homeostasis"/>
    <property type="evidence" value="ECO:0007669"/>
    <property type="project" value="TreeGrafter"/>
</dbReference>
<protein>
    <submittedName>
        <fullName evidence="6">1-cysteine peroxiredoxin</fullName>
        <ecNumber evidence="6">1.11.1.15</ecNumber>
    </submittedName>
</protein>
<dbReference type="GO" id="GO:0042744">
    <property type="term" value="P:hydrogen peroxide catabolic process"/>
    <property type="evidence" value="ECO:0007669"/>
    <property type="project" value="TreeGrafter"/>
</dbReference>
<dbReference type="GO" id="GO:0008379">
    <property type="term" value="F:thioredoxin peroxidase activity"/>
    <property type="evidence" value="ECO:0007669"/>
    <property type="project" value="TreeGrafter"/>
</dbReference>
<gene>
    <name evidence="6" type="primary">prx1-1</name>
    <name evidence="6" type="ORF">RCIX1399</name>
</gene>
<name>Q0W4M2_METAR</name>
<dbReference type="GeneID" id="5144133"/>
<dbReference type="InterPro" id="IPR024706">
    <property type="entry name" value="Peroxiredoxin_AhpC-typ"/>
</dbReference>
<organism evidence="6 7">
    <name type="scientific">Methanocella arvoryzae (strain DSM 22066 / NBRC 105507 / MRE50)</name>
    <dbReference type="NCBI Taxonomy" id="351160"/>
    <lineage>
        <taxon>Archaea</taxon>
        <taxon>Methanobacteriati</taxon>
        <taxon>Methanobacteriota</taxon>
        <taxon>Stenosarchaea group</taxon>
        <taxon>Methanomicrobia</taxon>
        <taxon>Methanocellales</taxon>
        <taxon>Methanocellaceae</taxon>
        <taxon>Methanocella</taxon>
    </lineage>
</organism>
<dbReference type="EC" id="1.11.1.15" evidence="6"/>
<evidence type="ECO:0000256" key="4">
    <source>
        <dbReference type="SAM" id="MobiDB-lite"/>
    </source>
</evidence>
<dbReference type="GO" id="GO:0006979">
    <property type="term" value="P:response to oxidative stress"/>
    <property type="evidence" value="ECO:0007669"/>
    <property type="project" value="TreeGrafter"/>
</dbReference>
<evidence type="ECO:0000313" key="7">
    <source>
        <dbReference type="Proteomes" id="UP000000663"/>
    </source>
</evidence>
<dbReference type="GO" id="GO:0005829">
    <property type="term" value="C:cytosol"/>
    <property type="evidence" value="ECO:0007669"/>
    <property type="project" value="TreeGrafter"/>
</dbReference>
<dbReference type="OrthoDB" id="145578at2157"/>
<dbReference type="PROSITE" id="PS51352">
    <property type="entry name" value="THIOREDOXIN_2"/>
    <property type="match status" value="1"/>
</dbReference>
<proteinExistence type="inferred from homology"/>
<dbReference type="GO" id="GO:0033554">
    <property type="term" value="P:cellular response to stress"/>
    <property type="evidence" value="ECO:0007669"/>
    <property type="project" value="TreeGrafter"/>
</dbReference>
<dbReference type="Pfam" id="PF00578">
    <property type="entry name" value="AhpC-TSA"/>
    <property type="match status" value="1"/>
</dbReference>
<evidence type="ECO:0000313" key="6">
    <source>
        <dbReference type="EMBL" id="CAJ36671.1"/>
    </source>
</evidence>
<reference evidence="6 7" key="1">
    <citation type="journal article" date="2006" name="Science">
        <title>Genome of rice cluster I archaea -- the key methane producers in the rice rhizosphere.</title>
        <authorList>
            <person name="Erkel C."/>
            <person name="Kube M."/>
            <person name="Reinhardt R."/>
            <person name="Liesack W."/>
        </authorList>
    </citation>
    <scope>NUCLEOTIDE SEQUENCE [LARGE SCALE GENOMIC DNA]</scope>
    <source>
        <strain evidence="7">DSM 22066 / NBRC 105507 / MRE50</strain>
    </source>
</reference>
<evidence type="ECO:0000259" key="5">
    <source>
        <dbReference type="PROSITE" id="PS51352"/>
    </source>
</evidence>
<dbReference type="EMBL" id="AM114193">
    <property type="protein sequence ID" value="CAJ36671.1"/>
    <property type="molecule type" value="Genomic_DNA"/>
</dbReference>
<dbReference type="eggNOG" id="arCOG00310">
    <property type="taxonomic scope" value="Archaea"/>
</dbReference>
<dbReference type="PIRSF" id="PIRSF000239">
    <property type="entry name" value="AHPC"/>
    <property type="match status" value="1"/>
</dbReference>
<keyword evidence="7" id="KW-1185">Reference proteome</keyword>
<feature type="active site" description="Cysteine sulfenic acid (-SOH) intermediate; for peroxidase activity" evidence="3">
    <location>
        <position position="63"/>
    </location>
</feature>
<dbReference type="InterPro" id="IPR013766">
    <property type="entry name" value="Thioredoxin_domain"/>
</dbReference>
<evidence type="ECO:0000256" key="1">
    <source>
        <dbReference type="ARBA" id="ARBA00009796"/>
    </source>
</evidence>
<sequence length="180" mass="19644">MENVDSSAVRKDPSEKVAKPLAPGARAPDFALRAGHDQIVKLSDYKGRPLVLVFYPADFSPVCTDELALFNEVLPEFERYGASIVGISVDGIWSHQAFAKSRNLRFPLLSDFEPKGEVSRAYGVYRETDGMSERALFLIDGDGIIRWSYISPLKVNPGADGVLKALEDLKAGGERAAATV</sequence>
<dbReference type="Gene3D" id="3.40.30.10">
    <property type="entry name" value="Glutaredoxin"/>
    <property type="match status" value="1"/>
</dbReference>
<accession>Q0W4M2</accession>
<dbReference type="SUPFAM" id="SSF52833">
    <property type="entry name" value="Thioredoxin-like"/>
    <property type="match status" value="1"/>
</dbReference>
<dbReference type="InterPro" id="IPR036249">
    <property type="entry name" value="Thioredoxin-like_sf"/>
</dbReference>
<keyword evidence="2 6" id="KW-0560">Oxidoreductase</keyword>
<feature type="region of interest" description="Disordered" evidence="4">
    <location>
        <begin position="1"/>
        <end position="21"/>
    </location>
</feature>
<dbReference type="AlphaFoldDB" id="Q0W4M2"/>